<proteinExistence type="inferred from homology"/>
<feature type="non-terminal residue" evidence="13">
    <location>
        <position position="1"/>
    </location>
</feature>
<feature type="repeat" description="FG-GAP" evidence="10">
    <location>
        <begin position="340"/>
        <end position="401"/>
    </location>
</feature>
<dbReference type="GO" id="GO:0007157">
    <property type="term" value="P:heterophilic cell-cell adhesion via plasma membrane cell adhesion molecules"/>
    <property type="evidence" value="ECO:0007669"/>
    <property type="project" value="UniProtKB-ARBA"/>
</dbReference>
<evidence type="ECO:0000256" key="4">
    <source>
        <dbReference type="ARBA" id="ARBA00022737"/>
    </source>
</evidence>
<dbReference type="SUPFAM" id="SSF69179">
    <property type="entry name" value="Integrin domains"/>
    <property type="match status" value="1"/>
</dbReference>
<dbReference type="InterPro" id="IPR013517">
    <property type="entry name" value="FG-GAP"/>
</dbReference>
<dbReference type="InterPro" id="IPR013519">
    <property type="entry name" value="Int_alpha_beta-p"/>
</dbReference>
<dbReference type="Gene3D" id="2.60.40.1460">
    <property type="entry name" value="Integrin domains. Chain A, domain 2"/>
    <property type="match status" value="1"/>
</dbReference>
<organism evidence="13 14">
    <name type="scientific">Meganyctiphanes norvegica</name>
    <name type="common">Northern krill</name>
    <name type="synonym">Thysanopoda norvegica</name>
    <dbReference type="NCBI Taxonomy" id="48144"/>
    <lineage>
        <taxon>Eukaryota</taxon>
        <taxon>Metazoa</taxon>
        <taxon>Ecdysozoa</taxon>
        <taxon>Arthropoda</taxon>
        <taxon>Crustacea</taxon>
        <taxon>Multicrustacea</taxon>
        <taxon>Malacostraca</taxon>
        <taxon>Eumalacostraca</taxon>
        <taxon>Eucarida</taxon>
        <taxon>Euphausiacea</taxon>
        <taxon>Euphausiidae</taxon>
        <taxon>Meganyctiphanes</taxon>
    </lineage>
</organism>
<evidence type="ECO:0000313" key="14">
    <source>
        <dbReference type="Proteomes" id="UP001497623"/>
    </source>
</evidence>
<dbReference type="SUPFAM" id="SSF69318">
    <property type="entry name" value="Integrin alpha N-terminal domain"/>
    <property type="match status" value="1"/>
</dbReference>
<evidence type="ECO:0000256" key="11">
    <source>
        <dbReference type="RuleBase" id="RU003762"/>
    </source>
</evidence>
<reference evidence="13 14" key="1">
    <citation type="submission" date="2024-05" db="EMBL/GenBank/DDBJ databases">
        <authorList>
            <person name="Wallberg A."/>
        </authorList>
    </citation>
    <scope>NUCLEOTIDE SEQUENCE [LARGE SCALE GENOMIC DNA]</scope>
</reference>
<dbReference type="InterPro" id="IPR013649">
    <property type="entry name" value="Integrin_alpha_Ig-like_1"/>
</dbReference>
<name>A0AAV2SHQ9_MEGNR</name>
<dbReference type="PANTHER" id="PTHR23220">
    <property type="entry name" value="INTEGRIN ALPHA"/>
    <property type="match status" value="1"/>
</dbReference>
<dbReference type="Pfam" id="PF01839">
    <property type="entry name" value="FG-GAP"/>
    <property type="match status" value="2"/>
</dbReference>
<keyword evidence="4" id="KW-0677">Repeat</keyword>
<feature type="non-terminal residue" evidence="13">
    <location>
        <position position="639"/>
    </location>
</feature>
<evidence type="ECO:0000256" key="1">
    <source>
        <dbReference type="ARBA" id="ARBA00004479"/>
    </source>
</evidence>
<keyword evidence="9" id="KW-0325">Glycoprotein</keyword>
<dbReference type="GO" id="GO:0048513">
    <property type="term" value="P:animal organ development"/>
    <property type="evidence" value="ECO:0007669"/>
    <property type="project" value="UniProtKB-ARBA"/>
</dbReference>
<dbReference type="GO" id="GO:0007229">
    <property type="term" value="P:integrin-mediated signaling pathway"/>
    <property type="evidence" value="ECO:0007669"/>
    <property type="project" value="UniProtKB-KW"/>
</dbReference>
<comment type="caution">
    <text evidence="13">The sequence shown here is derived from an EMBL/GenBank/DDBJ whole genome shotgun (WGS) entry which is preliminary data.</text>
</comment>
<evidence type="ECO:0000256" key="10">
    <source>
        <dbReference type="PROSITE-ProRule" id="PRU00803"/>
    </source>
</evidence>
<evidence type="ECO:0000256" key="7">
    <source>
        <dbReference type="ARBA" id="ARBA00023136"/>
    </source>
</evidence>
<dbReference type="PRINTS" id="PR01185">
    <property type="entry name" value="INTEGRINA"/>
</dbReference>
<keyword evidence="8 11" id="KW-0675">Receptor</keyword>
<dbReference type="Proteomes" id="UP001497623">
    <property type="component" value="Unassembled WGS sequence"/>
</dbReference>
<dbReference type="InterPro" id="IPR028994">
    <property type="entry name" value="Integrin_alpha_N"/>
</dbReference>
<dbReference type="GO" id="GO:0008305">
    <property type="term" value="C:integrin complex"/>
    <property type="evidence" value="ECO:0007669"/>
    <property type="project" value="InterPro"/>
</dbReference>
<keyword evidence="6 11" id="KW-0401">Integrin</keyword>
<dbReference type="InterPro" id="IPR032695">
    <property type="entry name" value="Integrin_dom_sf"/>
</dbReference>
<evidence type="ECO:0000256" key="5">
    <source>
        <dbReference type="ARBA" id="ARBA00022889"/>
    </source>
</evidence>
<keyword evidence="7" id="KW-0472">Membrane</keyword>
<evidence type="ECO:0000259" key="12">
    <source>
        <dbReference type="Pfam" id="PF08441"/>
    </source>
</evidence>
<dbReference type="GO" id="GO:0007160">
    <property type="term" value="P:cell-matrix adhesion"/>
    <property type="evidence" value="ECO:0007669"/>
    <property type="project" value="TreeGrafter"/>
</dbReference>
<feature type="repeat" description="FG-GAP" evidence="10">
    <location>
        <begin position="402"/>
        <end position="460"/>
    </location>
</feature>
<protein>
    <recommendedName>
        <fullName evidence="12">Integrin alpha first immunoglubulin-like domain-containing protein</fullName>
    </recommendedName>
</protein>
<evidence type="ECO:0000256" key="2">
    <source>
        <dbReference type="ARBA" id="ARBA00008054"/>
    </source>
</evidence>
<feature type="domain" description="Integrin alpha first immunoglubulin-like" evidence="12">
    <location>
        <begin position="517"/>
        <end position="635"/>
    </location>
</feature>
<dbReference type="InterPro" id="IPR000413">
    <property type="entry name" value="Integrin_alpha"/>
</dbReference>
<keyword evidence="14" id="KW-1185">Reference proteome</keyword>
<keyword evidence="3 11" id="KW-0732">Signal</keyword>
<feature type="repeat" description="FG-GAP" evidence="10">
    <location>
        <begin position="35"/>
        <end position="103"/>
    </location>
</feature>
<dbReference type="AlphaFoldDB" id="A0AAV2SHQ9"/>
<sequence>HCLHVRMERHINTGIPILLVLLSTVNTFNLDPRTAIIFTNPNIDERRQSYFGFSVALLKTDADDKAWLMVGAPRANSSMYDASKIKEPGAFYKCGTVSKICQEVRIHPDGTIPGSDNQQNLKSNSWLGSALDSQPGGRHATAVCAGRFINRPDKDRLHSSGECYWLNSSLSDGGTEHEMEVLFDPSKQYFSVPDTNPVRHTYYYAHGQAGMAVHFPDHVNNTEMLIGAPGVLNWQGTVIKYKDFESIDLVFVNRRRRQAAFSNSVKTTDEQNMFKTKMVPNPFRTPNIYITDFDYFGYAVSSGRLEKGTVSYVGGSPRGEKSRGKVIVFQYPESESESLIIKESISGMQLGEYFGGSVAMLDANGDGVDELVVGAPLHALPNKADVGKVYYYNNKNGKLVLSSTQFVGSGKGNSRFATTLSVIGDLNNDGYQDLAVGAPWEDDGMGAVYIYLGSETGLRAANTQREYSQRLSPDHFKISNLRGFGMAITRGVDVDGNHYPDLGIGSFASGHAVLLYSRPIVKLTPSLIATPDKISINATSLNLNACVDITATYQTTSVEVEISLSLDHGFSAPRASFSDGSTTTNFTMMVIPGVNSSQPKCNESIINILELGIDLYQPILMKMAYSLKVDFSTPDDLKK</sequence>
<dbReference type="GO" id="GO:0009897">
    <property type="term" value="C:external side of plasma membrane"/>
    <property type="evidence" value="ECO:0007669"/>
    <property type="project" value="TreeGrafter"/>
</dbReference>
<feature type="chain" id="PRO_5043094498" description="Integrin alpha first immunoglubulin-like domain-containing protein" evidence="11">
    <location>
        <begin position="28"/>
        <end position="639"/>
    </location>
</feature>
<evidence type="ECO:0000256" key="3">
    <source>
        <dbReference type="ARBA" id="ARBA00022729"/>
    </source>
</evidence>
<keyword evidence="5 11" id="KW-0130">Cell adhesion</keyword>
<accession>A0AAV2SHQ9</accession>
<comment type="subcellular location">
    <subcellularLocation>
        <location evidence="1 11">Membrane</location>
        <topology evidence="1 11">Single-pass type I membrane protein</topology>
    </subcellularLocation>
</comment>
<evidence type="ECO:0000256" key="8">
    <source>
        <dbReference type="ARBA" id="ARBA00023170"/>
    </source>
</evidence>
<dbReference type="Pfam" id="PF08441">
    <property type="entry name" value="Integrin_A_Ig_1"/>
    <property type="match status" value="1"/>
</dbReference>
<dbReference type="EMBL" id="CAXKWB010062862">
    <property type="protein sequence ID" value="CAL4185814.1"/>
    <property type="molecule type" value="Genomic_DNA"/>
</dbReference>
<evidence type="ECO:0000313" key="13">
    <source>
        <dbReference type="EMBL" id="CAL4185814.1"/>
    </source>
</evidence>
<dbReference type="GO" id="GO:0033627">
    <property type="term" value="P:cell adhesion mediated by integrin"/>
    <property type="evidence" value="ECO:0007669"/>
    <property type="project" value="TreeGrafter"/>
</dbReference>
<dbReference type="PANTHER" id="PTHR23220:SF83">
    <property type="entry name" value="INTEGRIN ALPHA-PS3-RELATED"/>
    <property type="match status" value="1"/>
</dbReference>
<gene>
    <name evidence="13" type="ORF">MNOR_LOCUS35989</name>
</gene>
<dbReference type="SMART" id="SM00191">
    <property type="entry name" value="Int_alpha"/>
    <property type="match status" value="6"/>
</dbReference>
<feature type="repeat" description="FG-GAP" evidence="10">
    <location>
        <begin position="469"/>
        <end position="532"/>
    </location>
</feature>
<comment type="similarity">
    <text evidence="2 11">Belongs to the integrin alpha chain family.</text>
</comment>
<dbReference type="Gene3D" id="2.130.10.130">
    <property type="entry name" value="Integrin alpha, N-terminal"/>
    <property type="match status" value="1"/>
</dbReference>
<dbReference type="GO" id="GO:0005178">
    <property type="term" value="F:integrin binding"/>
    <property type="evidence" value="ECO:0007669"/>
    <property type="project" value="TreeGrafter"/>
</dbReference>
<evidence type="ECO:0000256" key="6">
    <source>
        <dbReference type="ARBA" id="ARBA00023037"/>
    </source>
</evidence>
<evidence type="ECO:0000256" key="9">
    <source>
        <dbReference type="ARBA" id="ARBA00023180"/>
    </source>
</evidence>
<dbReference type="PROSITE" id="PS51470">
    <property type="entry name" value="FG_GAP"/>
    <property type="match status" value="4"/>
</dbReference>
<feature type="signal peptide" evidence="11">
    <location>
        <begin position="1"/>
        <end position="27"/>
    </location>
</feature>